<protein>
    <recommendedName>
        <fullName evidence="4">DUF3068 domain-containing protein</fullName>
    </recommendedName>
</protein>
<dbReference type="InterPro" id="IPR021424">
    <property type="entry name" value="PorA"/>
</dbReference>
<dbReference type="Proteomes" id="UP001218071">
    <property type="component" value="Chromosome"/>
</dbReference>
<accession>A0ABY7UHN7</accession>
<dbReference type="EMBL" id="CP063194">
    <property type="protein sequence ID" value="WCZ37992.1"/>
    <property type="molecule type" value="Genomic_DNA"/>
</dbReference>
<evidence type="ECO:0008006" key="4">
    <source>
        <dbReference type="Google" id="ProtNLM"/>
    </source>
</evidence>
<evidence type="ECO:0000313" key="3">
    <source>
        <dbReference type="Proteomes" id="UP001218071"/>
    </source>
</evidence>
<dbReference type="Pfam" id="PF11271">
    <property type="entry name" value="PorA"/>
    <property type="match status" value="1"/>
</dbReference>
<keyword evidence="1" id="KW-1133">Transmembrane helix</keyword>
<reference evidence="2 3" key="1">
    <citation type="submission" date="2020-10" db="EMBL/GenBank/DDBJ databases">
        <title>Complete genome sequence of Corynebacterium jeddahense DSM 45997, type strain of Corynebacterium jeddahense.</title>
        <authorList>
            <person name="Busche T."/>
            <person name="Kalinowski J."/>
            <person name="Ruckert C."/>
        </authorList>
    </citation>
    <scope>NUCLEOTIDE SEQUENCE [LARGE SCALE GENOMIC DNA]</scope>
    <source>
        <strain evidence="2 3">DSM 45997</strain>
    </source>
</reference>
<dbReference type="RefSeq" id="WP_042407616.1">
    <property type="nucleotide sequence ID" value="NZ_CBYN010000061.1"/>
</dbReference>
<proteinExistence type="predicted"/>
<gene>
    <name evidence="2" type="ORF">CJEDD_01845</name>
</gene>
<keyword evidence="1" id="KW-0472">Membrane</keyword>
<name>A0ABY7UHN7_9CORY</name>
<keyword evidence="1" id="KW-0812">Transmembrane</keyword>
<keyword evidence="3" id="KW-1185">Reference proteome</keyword>
<evidence type="ECO:0000256" key="1">
    <source>
        <dbReference type="SAM" id="Phobius"/>
    </source>
</evidence>
<evidence type="ECO:0000313" key="2">
    <source>
        <dbReference type="EMBL" id="WCZ37992.1"/>
    </source>
</evidence>
<feature type="transmembrane region" description="Helical" evidence="1">
    <location>
        <begin position="279"/>
        <end position="300"/>
    </location>
</feature>
<sequence length="306" mass="32423">MSVRNVAAPLAGLGVALAVAGLVAPHVLLTGARLPLALGDVTWTIEDPDGTRDGRPAPVTRQLHMEINDPADDDTASVRVGDTLRAGEAGSDFDNLVTASTWAYVMDRVSGAAVGDAELAAVMAMPATQVRLDGAWLKLPAPAGEQTVDVFDPVLRGAAPAEYAGEEEIAGRTVVRYTQHIASTNVAQRYADPRNTLTVDGARTFLFHAADRKLLVDRETGLVVGIDERVDDYYGDAAGRGVRNVVTYDGKADREDVETLVSRIGDAQPRLASRALWRGVAWTGALLALVGLAIALIPLVRSARRV</sequence>
<organism evidence="2 3">
    <name type="scientific">Corynebacterium jeddahense</name>
    <dbReference type="NCBI Taxonomy" id="1414719"/>
    <lineage>
        <taxon>Bacteria</taxon>
        <taxon>Bacillati</taxon>
        <taxon>Actinomycetota</taxon>
        <taxon>Actinomycetes</taxon>
        <taxon>Mycobacteriales</taxon>
        <taxon>Corynebacteriaceae</taxon>
        <taxon>Corynebacterium</taxon>
    </lineage>
</organism>